<accession>A0A368SJB7</accession>
<reference evidence="1" key="1">
    <citation type="journal article" date="2012" name="Nat. Biotechnol.">
        <title>Reference genome sequence of the model plant Setaria.</title>
        <authorList>
            <person name="Bennetzen J.L."/>
            <person name="Schmutz J."/>
            <person name="Wang H."/>
            <person name="Percifield R."/>
            <person name="Hawkins J."/>
            <person name="Pontaroli A.C."/>
            <person name="Estep M."/>
            <person name="Feng L."/>
            <person name="Vaughn J.N."/>
            <person name="Grimwood J."/>
            <person name="Jenkins J."/>
            <person name="Barry K."/>
            <person name="Lindquist E."/>
            <person name="Hellsten U."/>
            <person name="Deshpande S."/>
            <person name="Wang X."/>
            <person name="Wu X."/>
            <person name="Mitros T."/>
            <person name="Triplett J."/>
            <person name="Yang X."/>
            <person name="Ye C.Y."/>
            <person name="Mauro-Herrera M."/>
            <person name="Wang L."/>
            <person name="Li P."/>
            <person name="Sharma M."/>
            <person name="Sharma R."/>
            <person name="Ronald P.C."/>
            <person name="Panaud O."/>
            <person name="Kellogg E.A."/>
            <person name="Brutnell T.P."/>
            <person name="Doust A.N."/>
            <person name="Tuskan G.A."/>
            <person name="Rokhsar D."/>
            <person name="Devos K.M."/>
        </authorList>
    </citation>
    <scope>NUCLEOTIDE SEQUENCE [LARGE SCALE GENOMIC DNA]</scope>
    <source>
        <strain evidence="1">Yugu1</strain>
    </source>
</reference>
<gene>
    <name evidence="1" type="ORF">SETIT_9G223600v2</name>
</gene>
<organism evidence="1">
    <name type="scientific">Setaria italica</name>
    <name type="common">Foxtail millet</name>
    <name type="synonym">Panicum italicum</name>
    <dbReference type="NCBI Taxonomy" id="4555"/>
    <lineage>
        <taxon>Eukaryota</taxon>
        <taxon>Viridiplantae</taxon>
        <taxon>Streptophyta</taxon>
        <taxon>Embryophyta</taxon>
        <taxon>Tracheophyta</taxon>
        <taxon>Spermatophyta</taxon>
        <taxon>Magnoliopsida</taxon>
        <taxon>Liliopsida</taxon>
        <taxon>Poales</taxon>
        <taxon>Poaceae</taxon>
        <taxon>PACMAD clade</taxon>
        <taxon>Panicoideae</taxon>
        <taxon>Panicodae</taxon>
        <taxon>Paniceae</taxon>
        <taxon>Cenchrinae</taxon>
        <taxon>Setaria</taxon>
    </lineage>
</organism>
<name>A0A368SJB7_SETIT</name>
<proteinExistence type="predicted"/>
<evidence type="ECO:0000313" key="1">
    <source>
        <dbReference type="EMBL" id="RCV42522.1"/>
    </source>
</evidence>
<dbReference type="AlphaFoldDB" id="A0A368SJB7"/>
<sequence length="56" mass="6445">MTAIHLGELKNKTIDVQNYLGTKTNRANKQTIHFDLPNSIIILESKTQAHKYDSKY</sequence>
<reference evidence="1" key="2">
    <citation type="submission" date="2015-07" db="EMBL/GenBank/DDBJ databases">
        <authorList>
            <person name="Noorani M."/>
        </authorList>
    </citation>
    <scope>NUCLEOTIDE SEQUENCE</scope>
    <source>
        <strain evidence="1">Yugu1</strain>
    </source>
</reference>
<dbReference type="EMBL" id="CM003536">
    <property type="protein sequence ID" value="RCV42522.1"/>
    <property type="molecule type" value="Genomic_DNA"/>
</dbReference>
<protein>
    <submittedName>
        <fullName evidence="1">Uncharacterized protein</fullName>
    </submittedName>
</protein>